<keyword evidence="5 7" id="KW-1133">Transmembrane helix</keyword>
<evidence type="ECO:0000256" key="7">
    <source>
        <dbReference type="SAM" id="Phobius"/>
    </source>
</evidence>
<evidence type="ECO:0000313" key="9">
    <source>
        <dbReference type="Proteomes" id="UP000886595"/>
    </source>
</evidence>
<feature type="transmembrane region" description="Helical" evidence="7">
    <location>
        <begin position="21"/>
        <end position="39"/>
    </location>
</feature>
<dbReference type="EMBL" id="JAAMPC010000004">
    <property type="protein sequence ID" value="KAG2315966.1"/>
    <property type="molecule type" value="Genomic_DNA"/>
</dbReference>
<evidence type="ECO:0000256" key="2">
    <source>
        <dbReference type="ARBA" id="ARBA00009950"/>
    </source>
</evidence>
<dbReference type="PANTHER" id="PTHR13505">
    <property type="entry name" value="TRANSMEMBRANE PROTEIN 208"/>
    <property type="match status" value="1"/>
</dbReference>
<evidence type="ECO:0000256" key="4">
    <source>
        <dbReference type="ARBA" id="ARBA00022824"/>
    </source>
</evidence>
<keyword evidence="3 7" id="KW-0812">Transmembrane</keyword>
<name>A0A8X7VR81_BRACI</name>
<dbReference type="PANTHER" id="PTHR13505:SF7">
    <property type="entry name" value="TRANSMEMBRANE PROTEIN 208"/>
    <property type="match status" value="1"/>
</dbReference>
<comment type="subcellular location">
    <subcellularLocation>
        <location evidence="1">Endoplasmic reticulum membrane</location>
        <topology evidence="1">Multi-pass membrane protein</topology>
    </subcellularLocation>
</comment>
<organism evidence="8 9">
    <name type="scientific">Brassica carinata</name>
    <name type="common">Ethiopian mustard</name>
    <name type="synonym">Abyssinian cabbage</name>
    <dbReference type="NCBI Taxonomy" id="52824"/>
    <lineage>
        <taxon>Eukaryota</taxon>
        <taxon>Viridiplantae</taxon>
        <taxon>Streptophyta</taxon>
        <taxon>Embryophyta</taxon>
        <taxon>Tracheophyta</taxon>
        <taxon>Spermatophyta</taxon>
        <taxon>Magnoliopsida</taxon>
        <taxon>eudicotyledons</taxon>
        <taxon>Gunneridae</taxon>
        <taxon>Pentapetalae</taxon>
        <taxon>rosids</taxon>
        <taxon>malvids</taxon>
        <taxon>Brassicales</taxon>
        <taxon>Brassicaceae</taxon>
        <taxon>Brassiceae</taxon>
        <taxon>Brassica</taxon>
    </lineage>
</organism>
<evidence type="ECO:0000256" key="6">
    <source>
        <dbReference type="ARBA" id="ARBA00023136"/>
    </source>
</evidence>
<keyword evidence="6 7" id="KW-0472">Membrane</keyword>
<comment type="caution">
    <text evidence="8">The sequence shown here is derived from an EMBL/GenBank/DDBJ whole genome shotgun (WGS) entry which is preliminary data.</text>
</comment>
<evidence type="ECO:0000313" key="8">
    <source>
        <dbReference type="EMBL" id="KAG2315966.1"/>
    </source>
</evidence>
<accession>A0A8X7VR81</accession>
<dbReference type="OrthoDB" id="276296at2759"/>
<evidence type="ECO:0000256" key="5">
    <source>
        <dbReference type="ARBA" id="ARBA00022989"/>
    </source>
</evidence>
<evidence type="ECO:0000256" key="3">
    <source>
        <dbReference type="ARBA" id="ARBA00022692"/>
    </source>
</evidence>
<reference evidence="8 9" key="1">
    <citation type="submission" date="2020-02" db="EMBL/GenBank/DDBJ databases">
        <authorList>
            <person name="Ma Q."/>
            <person name="Huang Y."/>
            <person name="Song X."/>
            <person name="Pei D."/>
        </authorList>
    </citation>
    <scope>NUCLEOTIDE SEQUENCE [LARGE SCALE GENOMIC DNA]</scope>
    <source>
        <strain evidence="8">Sxm20200214</strain>
        <tissue evidence="8">Leaf</tissue>
    </source>
</reference>
<gene>
    <name evidence="8" type="ORF">Bca52824_019088</name>
</gene>
<keyword evidence="4" id="KW-0256">Endoplasmic reticulum</keyword>
<dbReference type="GO" id="GO:0005789">
    <property type="term" value="C:endoplasmic reticulum membrane"/>
    <property type="evidence" value="ECO:0007669"/>
    <property type="project" value="UniProtKB-SubCell"/>
</dbReference>
<dbReference type="GO" id="GO:0006624">
    <property type="term" value="P:vacuolar protein processing"/>
    <property type="evidence" value="ECO:0007669"/>
    <property type="project" value="TreeGrafter"/>
</dbReference>
<dbReference type="GO" id="GO:0005773">
    <property type="term" value="C:vacuole"/>
    <property type="evidence" value="ECO:0007669"/>
    <property type="project" value="GOC"/>
</dbReference>
<sequence length="191" mass="21447">MVNRASKVDLCGCEAREFPSFFVGLVVTSIGYGVPYKFLDGMVKPSVSDDGELIDGGFDMSTGGICGYLHDVLYITCFVQLASIISVKFWYTYLVVGLSQFLHLERTKLLGLLEDSCHKVQREVYRMRKLAKRGRRWREKLLEGNKSGQDHDECAIIIFSNFTCANQRATILSLSALQSPLLYGCSCLYTI</sequence>
<protein>
    <submittedName>
        <fullName evidence="8">Uncharacterized protein</fullName>
    </submittedName>
</protein>
<dbReference type="Pfam" id="PF05620">
    <property type="entry name" value="TMEM208_SND2"/>
    <property type="match status" value="1"/>
</dbReference>
<dbReference type="AlphaFoldDB" id="A0A8X7VR81"/>
<evidence type="ECO:0000256" key="1">
    <source>
        <dbReference type="ARBA" id="ARBA00004477"/>
    </source>
</evidence>
<feature type="transmembrane region" description="Helical" evidence="7">
    <location>
        <begin position="72"/>
        <end position="96"/>
    </location>
</feature>
<comment type="similarity">
    <text evidence="2">Belongs to the TMEM208 family.</text>
</comment>
<keyword evidence="9" id="KW-1185">Reference proteome</keyword>
<dbReference type="InterPro" id="IPR008506">
    <property type="entry name" value="SND2/TMEM208"/>
</dbReference>
<dbReference type="Proteomes" id="UP000886595">
    <property type="component" value="Unassembled WGS sequence"/>
</dbReference>
<proteinExistence type="inferred from homology"/>